<keyword evidence="3" id="KW-1185">Reference proteome</keyword>
<dbReference type="EMBL" id="BAAAHP010000187">
    <property type="protein sequence ID" value="GAA0897636.1"/>
    <property type="molecule type" value="Genomic_DNA"/>
</dbReference>
<evidence type="ECO:0000313" key="3">
    <source>
        <dbReference type="Proteomes" id="UP001499967"/>
    </source>
</evidence>
<evidence type="ECO:0000313" key="2">
    <source>
        <dbReference type="EMBL" id="GAA0897636.1"/>
    </source>
</evidence>
<protein>
    <submittedName>
        <fullName evidence="2">Uncharacterized protein</fullName>
    </submittedName>
</protein>
<gene>
    <name evidence="2" type="ORF">GCM10009559_58570</name>
</gene>
<organism evidence="2 3">
    <name type="scientific">Pseudonocardia zijingensis</name>
    <dbReference type="NCBI Taxonomy" id="153376"/>
    <lineage>
        <taxon>Bacteria</taxon>
        <taxon>Bacillati</taxon>
        <taxon>Actinomycetota</taxon>
        <taxon>Actinomycetes</taxon>
        <taxon>Pseudonocardiales</taxon>
        <taxon>Pseudonocardiaceae</taxon>
        <taxon>Pseudonocardia</taxon>
    </lineage>
</organism>
<proteinExistence type="predicted"/>
<feature type="compositionally biased region" description="Basic and acidic residues" evidence="1">
    <location>
        <begin position="119"/>
        <end position="136"/>
    </location>
</feature>
<sequence>MPAMHDDVWDDETGDWKPDEWDRKVHAVLAWRDRVADSVDGPLPEVGSPEWAAADERTQAASHARHERAAGLARGRAVSDRMAAEAARRAADRADQQAIAAEWARRGYGRDPLATSVRAQREAAHARRTEAPKPWDDDYTTSFPADPAVPAQRTASDTRGCVQRAATAVACAAAGRAVRAAVTELPRARGRVDDEVDGHADVHS</sequence>
<feature type="region of interest" description="Disordered" evidence="1">
    <location>
        <begin position="117"/>
        <end position="160"/>
    </location>
</feature>
<reference evidence="2 3" key="1">
    <citation type="journal article" date="2019" name="Int. J. Syst. Evol. Microbiol.">
        <title>The Global Catalogue of Microorganisms (GCM) 10K type strain sequencing project: providing services to taxonomists for standard genome sequencing and annotation.</title>
        <authorList>
            <consortium name="The Broad Institute Genomics Platform"/>
            <consortium name="The Broad Institute Genome Sequencing Center for Infectious Disease"/>
            <person name="Wu L."/>
            <person name="Ma J."/>
        </authorList>
    </citation>
    <scope>NUCLEOTIDE SEQUENCE [LARGE SCALE GENOMIC DNA]</scope>
    <source>
        <strain evidence="2 3">JCM 11117</strain>
    </source>
</reference>
<name>A0ABN1N8L2_9PSEU</name>
<feature type="region of interest" description="Disordered" evidence="1">
    <location>
        <begin position="57"/>
        <end position="78"/>
    </location>
</feature>
<dbReference type="RefSeq" id="WP_343944880.1">
    <property type="nucleotide sequence ID" value="NZ_BAAAHP010000187.1"/>
</dbReference>
<comment type="caution">
    <text evidence="2">The sequence shown here is derived from an EMBL/GenBank/DDBJ whole genome shotgun (WGS) entry which is preliminary data.</text>
</comment>
<accession>A0ABN1N8L2</accession>
<dbReference type="Proteomes" id="UP001499967">
    <property type="component" value="Unassembled WGS sequence"/>
</dbReference>
<evidence type="ECO:0000256" key="1">
    <source>
        <dbReference type="SAM" id="MobiDB-lite"/>
    </source>
</evidence>